<protein>
    <submittedName>
        <fullName evidence="1">Uncharacterized protein</fullName>
    </submittedName>
</protein>
<evidence type="ECO:0000313" key="1">
    <source>
        <dbReference type="EMBL" id="CBI24265.3"/>
    </source>
</evidence>
<dbReference type="AlphaFoldDB" id="D7T185"/>
<dbReference type="Proteomes" id="UP000009183">
    <property type="component" value="Chromosome 6"/>
</dbReference>
<proteinExistence type="predicted"/>
<name>D7T185_VITVI</name>
<dbReference type="EMBL" id="FN595504">
    <property type="protein sequence ID" value="CBI24265.3"/>
    <property type="molecule type" value="Genomic_DNA"/>
</dbReference>
<evidence type="ECO:0000313" key="2">
    <source>
        <dbReference type="Proteomes" id="UP000009183"/>
    </source>
</evidence>
<sequence>MDPSYVYLIAGHSWAYLRTTFYSIEILDVIVGFDYRDEATRTTSKYKP</sequence>
<dbReference type="InParanoid" id="D7T185"/>
<dbReference type="PaxDb" id="29760-VIT_06s0009g02870.t01"/>
<dbReference type="HOGENOM" id="CLU_3161052_0_0_1"/>
<accession>D7T185</accession>
<keyword evidence="2" id="KW-1185">Reference proteome</keyword>
<gene>
    <name evidence="1" type="ordered locus">VIT_06s0009g02870</name>
</gene>
<organism evidence="1 2">
    <name type="scientific">Vitis vinifera</name>
    <name type="common">Grape</name>
    <dbReference type="NCBI Taxonomy" id="29760"/>
    <lineage>
        <taxon>Eukaryota</taxon>
        <taxon>Viridiplantae</taxon>
        <taxon>Streptophyta</taxon>
        <taxon>Embryophyta</taxon>
        <taxon>Tracheophyta</taxon>
        <taxon>Spermatophyta</taxon>
        <taxon>Magnoliopsida</taxon>
        <taxon>eudicotyledons</taxon>
        <taxon>Gunneridae</taxon>
        <taxon>Pentapetalae</taxon>
        <taxon>rosids</taxon>
        <taxon>Vitales</taxon>
        <taxon>Vitaceae</taxon>
        <taxon>Viteae</taxon>
        <taxon>Vitis</taxon>
    </lineage>
</organism>
<reference evidence="2" key="1">
    <citation type="journal article" date="2007" name="Nature">
        <title>The grapevine genome sequence suggests ancestral hexaploidization in major angiosperm phyla.</title>
        <authorList>
            <consortium name="The French-Italian Public Consortium for Grapevine Genome Characterization."/>
            <person name="Jaillon O."/>
            <person name="Aury J.-M."/>
            <person name="Noel B."/>
            <person name="Policriti A."/>
            <person name="Clepet C."/>
            <person name="Casagrande A."/>
            <person name="Choisne N."/>
            <person name="Aubourg S."/>
            <person name="Vitulo N."/>
            <person name="Jubin C."/>
            <person name="Vezzi A."/>
            <person name="Legeai F."/>
            <person name="Hugueney P."/>
            <person name="Dasilva C."/>
            <person name="Horner D."/>
            <person name="Mica E."/>
            <person name="Jublot D."/>
            <person name="Poulain J."/>
            <person name="Bruyere C."/>
            <person name="Billault A."/>
            <person name="Segurens B."/>
            <person name="Gouyvenoux M."/>
            <person name="Ugarte E."/>
            <person name="Cattonaro F."/>
            <person name="Anthouard V."/>
            <person name="Vico V."/>
            <person name="Del Fabbro C."/>
            <person name="Alaux M."/>
            <person name="Di Gaspero G."/>
            <person name="Dumas V."/>
            <person name="Felice N."/>
            <person name="Paillard S."/>
            <person name="Juman I."/>
            <person name="Moroldo M."/>
            <person name="Scalabrin S."/>
            <person name="Canaguier A."/>
            <person name="Le Clainche I."/>
            <person name="Malacrida G."/>
            <person name="Durand E."/>
            <person name="Pesole G."/>
            <person name="Laucou V."/>
            <person name="Chatelet P."/>
            <person name="Merdinoglu D."/>
            <person name="Delledonne M."/>
            <person name="Pezzotti M."/>
            <person name="Lecharny A."/>
            <person name="Scarpelli C."/>
            <person name="Artiguenave F."/>
            <person name="Pe M.E."/>
            <person name="Valle G."/>
            <person name="Morgante M."/>
            <person name="Caboche M."/>
            <person name="Adam-Blondon A.-F."/>
            <person name="Weissenbach J."/>
            <person name="Quetier F."/>
            <person name="Wincker P."/>
        </authorList>
    </citation>
    <scope>NUCLEOTIDE SEQUENCE [LARGE SCALE GENOMIC DNA]</scope>
    <source>
        <strain evidence="2">cv. Pinot noir / PN40024</strain>
    </source>
</reference>